<dbReference type="RefSeq" id="WP_189404032.1">
    <property type="nucleotide sequence ID" value="NZ_BMXP01000002.1"/>
</dbReference>
<evidence type="ECO:0000256" key="1">
    <source>
        <dbReference type="ARBA" id="ARBA00022801"/>
    </source>
</evidence>
<dbReference type="Gene3D" id="3.30.420.40">
    <property type="match status" value="1"/>
</dbReference>
<keyword evidence="6" id="KW-1185">Reference proteome</keyword>
<dbReference type="FunFam" id="3.30.420.40:FF:000023">
    <property type="entry name" value="Guanosine-5'-triphosphate,3'-diphosphate pyrophosphatase"/>
    <property type="match status" value="1"/>
</dbReference>
<accession>A0A918JG40</accession>
<dbReference type="PANTHER" id="PTHR30005:SF0">
    <property type="entry name" value="RETROGRADE REGULATION PROTEIN 2"/>
    <property type="match status" value="1"/>
</dbReference>
<dbReference type="GO" id="GO:0015970">
    <property type="term" value="P:guanosine tetraphosphate biosynthetic process"/>
    <property type="evidence" value="ECO:0007669"/>
    <property type="project" value="UniProtKB-UniRule"/>
</dbReference>
<dbReference type="InterPro" id="IPR030673">
    <property type="entry name" value="PyroPPase_GppA_Ppx"/>
</dbReference>
<protein>
    <recommendedName>
        <fullName evidence="2">Guanosine-5'-triphosphate,3'-diphosphate pyrophosphatase</fullName>
        <ecNumber evidence="2">3.6.1.40</ecNumber>
    </recommendedName>
    <alternativeName>
        <fullName evidence="2">Guanosine pentaphosphate phosphohydrolase</fullName>
    </alternativeName>
    <alternativeName>
        <fullName evidence="2">pppGpp-5'-phosphohydrolase</fullName>
    </alternativeName>
</protein>
<name>A0A918JG40_9ALTE</name>
<dbReference type="GO" id="GO:0015949">
    <property type="term" value="P:nucleobase-containing small molecule interconversion"/>
    <property type="evidence" value="ECO:0007669"/>
    <property type="project" value="TreeGrafter"/>
</dbReference>
<dbReference type="EMBL" id="BMXP01000002">
    <property type="protein sequence ID" value="GGW79279.1"/>
    <property type="molecule type" value="Genomic_DNA"/>
</dbReference>
<dbReference type="FunFam" id="3.30.420.150:FF:000001">
    <property type="entry name" value="Guanosine-5'-triphosphate,3'-diphosphate pyrophosphatase"/>
    <property type="match status" value="1"/>
</dbReference>
<dbReference type="Pfam" id="PF02541">
    <property type="entry name" value="Ppx-GppA"/>
    <property type="match status" value="1"/>
</dbReference>
<dbReference type="SUPFAM" id="SSF53067">
    <property type="entry name" value="Actin-like ATPase domain"/>
    <property type="match status" value="2"/>
</dbReference>
<dbReference type="Gene3D" id="3.30.420.150">
    <property type="entry name" value="Exopolyphosphatase. Domain 2"/>
    <property type="match status" value="1"/>
</dbReference>
<evidence type="ECO:0000256" key="2">
    <source>
        <dbReference type="HAMAP-Rule" id="MF_01550"/>
    </source>
</evidence>
<comment type="pathway">
    <text evidence="2">Purine metabolism; ppGpp biosynthesis; ppGpp from GTP: step 2/2.</text>
</comment>
<dbReference type="InterPro" id="IPR023709">
    <property type="entry name" value="Guo-5TP_3DP_PyrP"/>
</dbReference>
<comment type="similarity">
    <text evidence="2">Belongs to the GppA/Ppx family. GppA subfamily.</text>
</comment>
<dbReference type="Proteomes" id="UP000631300">
    <property type="component" value="Unassembled WGS sequence"/>
</dbReference>
<dbReference type="EC" id="3.6.1.40" evidence="2"/>
<evidence type="ECO:0000313" key="5">
    <source>
        <dbReference type="EMBL" id="GGW79279.1"/>
    </source>
</evidence>
<comment type="caution">
    <text evidence="5">The sequence shown here is derived from an EMBL/GenBank/DDBJ whole genome shotgun (WGS) entry which is preliminary data.</text>
</comment>
<evidence type="ECO:0000313" key="6">
    <source>
        <dbReference type="Proteomes" id="UP000631300"/>
    </source>
</evidence>
<comment type="function">
    <text evidence="2">Catalyzes the conversion of pppGpp to ppGpp. Guanosine pentaphosphate (pppGpp) is a cytoplasmic signaling molecule which together with ppGpp controls the 'stringent response', an adaptive process that allows bacteria to respond to amino acid starvation, resulting in the coordinated regulation of numerous cellular activities.</text>
</comment>
<dbReference type="PIRSF" id="PIRSF001267">
    <property type="entry name" value="Pyrophosphatase_GppA_Ppx"/>
    <property type="match status" value="1"/>
</dbReference>
<evidence type="ECO:0000259" key="3">
    <source>
        <dbReference type="Pfam" id="PF02541"/>
    </source>
</evidence>
<dbReference type="SUPFAM" id="SSF109604">
    <property type="entry name" value="HD-domain/PDEase-like"/>
    <property type="match status" value="1"/>
</dbReference>
<dbReference type="PANTHER" id="PTHR30005">
    <property type="entry name" value="EXOPOLYPHOSPHATASE"/>
    <property type="match status" value="1"/>
</dbReference>
<feature type="domain" description="Ppx/GppA phosphatase N-terminal" evidence="3">
    <location>
        <begin position="30"/>
        <end position="311"/>
    </location>
</feature>
<keyword evidence="1 2" id="KW-0378">Hydrolase</keyword>
<gene>
    <name evidence="2 5" type="primary">gppA</name>
    <name evidence="5" type="ORF">GCM10007391_10020</name>
</gene>
<dbReference type="InterPro" id="IPR043129">
    <property type="entry name" value="ATPase_NBD"/>
</dbReference>
<dbReference type="Gene3D" id="1.10.3210.10">
    <property type="entry name" value="Hypothetical protein af1432"/>
    <property type="match status" value="1"/>
</dbReference>
<proteinExistence type="inferred from homology"/>
<dbReference type="InterPro" id="IPR048950">
    <property type="entry name" value="Ppx_GppA_C"/>
</dbReference>
<reference evidence="5" key="1">
    <citation type="journal article" date="2014" name="Int. J. Syst. Evol. Microbiol.">
        <title>Complete genome sequence of Corynebacterium casei LMG S-19264T (=DSM 44701T), isolated from a smear-ripened cheese.</title>
        <authorList>
            <consortium name="US DOE Joint Genome Institute (JGI-PGF)"/>
            <person name="Walter F."/>
            <person name="Albersmeier A."/>
            <person name="Kalinowski J."/>
            <person name="Ruckert C."/>
        </authorList>
    </citation>
    <scope>NUCLEOTIDE SEQUENCE</scope>
    <source>
        <strain evidence="5">KCTC 22164</strain>
    </source>
</reference>
<comment type="catalytic activity">
    <reaction evidence="2">
        <text>guanosine 3'-diphosphate 5'-triphosphate + H2O = guanosine 3',5'-bis(diphosphate) + phosphate + H(+)</text>
        <dbReference type="Rhea" id="RHEA:13073"/>
        <dbReference type="ChEBI" id="CHEBI:15377"/>
        <dbReference type="ChEBI" id="CHEBI:15378"/>
        <dbReference type="ChEBI" id="CHEBI:43474"/>
        <dbReference type="ChEBI" id="CHEBI:77828"/>
        <dbReference type="ChEBI" id="CHEBI:142410"/>
        <dbReference type="EC" id="3.6.1.40"/>
    </reaction>
</comment>
<dbReference type="HAMAP" id="MF_01550">
    <property type="entry name" value="GppA"/>
    <property type="match status" value="1"/>
</dbReference>
<dbReference type="InterPro" id="IPR003695">
    <property type="entry name" value="Ppx_GppA_N"/>
</dbReference>
<dbReference type="GO" id="GO:0015974">
    <property type="term" value="P:guanosine pentaphosphate catabolic process"/>
    <property type="evidence" value="ECO:0007669"/>
    <property type="project" value="InterPro"/>
</dbReference>
<sequence>MQQAAFTHPTTTQGEYYAAVDLGSNSFHMVVVHVVNGSVQIINKIKQKVRLAAGLDEQLKLDAASMERGWQCLYTFAERLQDIPPSNIKIVATATLRLATNASEFVSKAENILKHRLDVISGEEEARQIYLGVAYTSANQGNTLVIDIGGASTEVIIGNDMTPMHLKSLDIGCVTFMERYFTGGRTTQAEFDSAIAAAHQQIDAVADAFLCFDWDNCLGASGTPQAITEILVAQRISDAIRLDYLYQLRQQCIDDGHVDKLTIEGLEASRRPIFPSGLAILIALFEAMHIETMNIAGGALREGLIYGMLDNLQKNDRRTQTLNQALGRYHIDAAHAQTVAGVSLKLCHQMCAQHQICHLDTEAILEAAATLHEIGLHIEYKKHHQHGAYILSHIDMPGFTQLQRSAIRDLVGQHRLAIDTTTFSNYHEDVRPMLLALLRLLRISVVVCLRRQNKHLPDIRLQVSGDDWTISFPPGWLKAHPLINAELANECWLQHRAGWQLQCE</sequence>
<organism evidence="5 6">
    <name type="scientific">Alteromonas halophila</name>
    <dbReference type="NCBI Taxonomy" id="516698"/>
    <lineage>
        <taxon>Bacteria</taxon>
        <taxon>Pseudomonadati</taxon>
        <taxon>Pseudomonadota</taxon>
        <taxon>Gammaproteobacteria</taxon>
        <taxon>Alteromonadales</taxon>
        <taxon>Alteromonadaceae</taxon>
        <taxon>Alteromonas/Salinimonas group</taxon>
        <taxon>Alteromonas</taxon>
    </lineage>
</organism>
<reference evidence="5" key="2">
    <citation type="submission" date="2020-09" db="EMBL/GenBank/DDBJ databases">
        <authorList>
            <person name="Sun Q."/>
            <person name="Kim S."/>
        </authorList>
    </citation>
    <scope>NUCLEOTIDE SEQUENCE</scope>
    <source>
        <strain evidence="5">KCTC 22164</strain>
    </source>
</reference>
<dbReference type="GO" id="GO:0008894">
    <property type="term" value="F:guanosine-5'-triphosphate,3'-diphosphate diphosphatase activity"/>
    <property type="evidence" value="ECO:0007669"/>
    <property type="project" value="UniProtKB-UniRule"/>
</dbReference>
<feature type="domain" description="Ppx/GppA phosphatase C-terminal" evidence="4">
    <location>
        <begin position="318"/>
        <end position="490"/>
    </location>
</feature>
<evidence type="ECO:0000259" key="4">
    <source>
        <dbReference type="Pfam" id="PF21447"/>
    </source>
</evidence>
<dbReference type="InterPro" id="IPR050273">
    <property type="entry name" value="GppA/Ppx_hydrolase"/>
</dbReference>
<dbReference type="Pfam" id="PF21447">
    <property type="entry name" value="Ppx-GppA_III"/>
    <property type="match status" value="1"/>
</dbReference>
<dbReference type="AlphaFoldDB" id="A0A918JG40"/>